<feature type="transmembrane region" description="Helical" evidence="1">
    <location>
        <begin position="30"/>
        <end position="51"/>
    </location>
</feature>
<protein>
    <submittedName>
        <fullName evidence="2">Uncharacterized protein</fullName>
    </submittedName>
</protein>
<organism evidence="2 3">
    <name type="scientific">Alkalicoccus urumqiensis</name>
    <name type="common">Bacillus urumqiensis</name>
    <dbReference type="NCBI Taxonomy" id="1548213"/>
    <lineage>
        <taxon>Bacteria</taxon>
        <taxon>Bacillati</taxon>
        <taxon>Bacillota</taxon>
        <taxon>Bacilli</taxon>
        <taxon>Bacillales</taxon>
        <taxon>Bacillaceae</taxon>
        <taxon>Alkalicoccus</taxon>
    </lineage>
</organism>
<dbReference type="RefSeq" id="WP_105959301.1">
    <property type="nucleotide sequence ID" value="NZ_PVNS01000008.1"/>
</dbReference>
<evidence type="ECO:0000313" key="2">
    <source>
        <dbReference type="EMBL" id="PRO65462.1"/>
    </source>
</evidence>
<dbReference type="EMBL" id="PVNS01000008">
    <property type="protein sequence ID" value="PRO65462.1"/>
    <property type="molecule type" value="Genomic_DNA"/>
</dbReference>
<evidence type="ECO:0000256" key="1">
    <source>
        <dbReference type="SAM" id="Phobius"/>
    </source>
</evidence>
<proteinExistence type="predicted"/>
<gene>
    <name evidence="2" type="ORF">C6I21_09915</name>
</gene>
<feature type="transmembrane region" description="Helical" evidence="1">
    <location>
        <begin position="58"/>
        <end position="77"/>
    </location>
</feature>
<dbReference type="Proteomes" id="UP000243650">
    <property type="component" value="Unassembled WGS sequence"/>
</dbReference>
<accession>A0A2P6MGR0</accession>
<keyword evidence="1" id="KW-0472">Membrane</keyword>
<reference evidence="2 3" key="1">
    <citation type="submission" date="2018-03" db="EMBL/GenBank/DDBJ databases">
        <title>Bacillus urumqiensis sp. nov., a moderately haloalkaliphilic bacterium isolated from a salt lake.</title>
        <authorList>
            <person name="Zhao B."/>
            <person name="Liao Z."/>
        </authorList>
    </citation>
    <scope>NUCLEOTIDE SEQUENCE [LARGE SCALE GENOMIC DNA]</scope>
    <source>
        <strain evidence="2 3">BZ-SZ-XJ18</strain>
    </source>
</reference>
<keyword evidence="3" id="KW-1185">Reference proteome</keyword>
<dbReference type="AlphaFoldDB" id="A0A2P6MGR0"/>
<evidence type="ECO:0000313" key="3">
    <source>
        <dbReference type="Proteomes" id="UP000243650"/>
    </source>
</evidence>
<comment type="caution">
    <text evidence="2">The sequence shown here is derived from an EMBL/GenBank/DDBJ whole genome shotgun (WGS) entry which is preliminary data.</text>
</comment>
<keyword evidence="1" id="KW-1133">Transmembrane helix</keyword>
<name>A0A2P6MGR0_ALKUR</name>
<keyword evidence="1" id="KW-0812">Transmembrane</keyword>
<sequence length="82" mass="8754">MRIAALSAITALILLVSVHIGKRRLPKKTIHLLAAGAFTILTMLVTAASFYRGADPEEIAAGGICTLLGFFILMKVIRSEEG</sequence>